<protein>
    <submittedName>
        <fullName evidence="1">Putative secreted peptide</fullName>
    </submittedName>
</protein>
<dbReference type="EMBL" id="GGFM01010438">
    <property type="protein sequence ID" value="MBW31189.1"/>
    <property type="molecule type" value="Transcribed_RNA"/>
</dbReference>
<proteinExistence type="predicted"/>
<sequence>MAAPVCLLALASCTNSQHQVYYMFSLSRHFLPMLTAQRIHTTPMQPLPSFISTALRQFTVVTVVPGNSPCNPVHS</sequence>
<name>A0A2M3ZRN5_9DIPT</name>
<reference evidence="1" key="1">
    <citation type="submission" date="2018-01" db="EMBL/GenBank/DDBJ databases">
        <title>An insight into the sialome of Amazonian anophelines.</title>
        <authorList>
            <person name="Ribeiro J.M."/>
            <person name="Scarpassa V."/>
            <person name="Calvo E."/>
        </authorList>
    </citation>
    <scope>NUCLEOTIDE SEQUENCE</scope>
    <source>
        <tissue evidence="1">Salivary glands</tissue>
    </source>
</reference>
<dbReference type="AlphaFoldDB" id="A0A2M3ZRN5"/>
<accession>A0A2M3ZRN5</accession>
<evidence type="ECO:0000313" key="1">
    <source>
        <dbReference type="EMBL" id="MBW31189.1"/>
    </source>
</evidence>
<organism evidence="1">
    <name type="scientific">Anopheles braziliensis</name>
    <dbReference type="NCBI Taxonomy" id="58242"/>
    <lineage>
        <taxon>Eukaryota</taxon>
        <taxon>Metazoa</taxon>
        <taxon>Ecdysozoa</taxon>
        <taxon>Arthropoda</taxon>
        <taxon>Hexapoda</taxon>
        <taxon>Insecta</taxon>
        <taxon>Pterygota</taxon>
        <taxon>Neoptera</taxon>
        <taxon>Endopterygota</taxon>
        <taxon>Diptera</taxon>
        <taxon>Nematocera</taxon>
        <taxon>Culicoidea</taxon>
        <taxon>Culicidae</taxon>
        <taxon>Anophelinae</taxon>
        <taxon>Anopheles</taxon>
    </lineage>
</organism>